<reference evidence="3" key="1">
    <citation type="journal article" date="2019" name="Int. J. Syst. Evol. Microbiol.">
        <title>The Global Catalogue of Microorganisms (GCM) 10K type strain sequencing project: providing services to taxonomists for standard genome sequencing and annotation.</title>
        <authorList>
            <consortium name="The Broad Institute Genomics Platform"/>
            <consortium name="The Broad Institute Genome Sequencing Center for Infectious Disease"/>
            <person name="Wu L."/>
            <person name="Ma J."/>
        </authorList>
    </citation>
    <scope>NUCLEOTIDE SEQUENCE [LARGE SCALE GENOMIC DNA]</scope>
    <source>
        <strain evidence="3">JCM 18514</strain>
    </source>
</reference>
<evidence type="ECO:0008006" key="4">
    <source>
        <dbReference type="Google" id="ProtNLM"/>
    </source>
</evidence>
<evidence type="ECO:0000256" key="1">
    <source>
        <dbReference type="SAM" id="Phobius"/>
    </source>
</evidence>
<feature type="transmembrane region" description="Helical" evidence="1">
    <location>
        <begin position="20"/>
        <end position="42"/>
    </location>
</feature>
<keyword evidence="1" id="KW-1133">Transmembrane helix</keyword>
<dbReference type="NCBIfam" id="TIGR03816">
    <property type="entry name" value="tadE_like_DECH"/>
    <property type="match status" value="1"/>
</dbReference>
<dbReference type="InterPro" id="IPR021202">
    <property type="entry name" value="Rv3654c-like"/>
</dbReference>
<keyword evidence="1" id="KW-0472">Membrane</keyword>
<dbReference type="EMBL" id="BAABKK010000010">
    <property type="protein sequence ID" value="GAA5193444.1"/>
    <property type="molecule type" value="Genomic_DNA"/>
</dbReference>
<dbReference type="Proteomes" id="UP001500200">
    <property type="component" value="Unassembled WGS sequence"/>
</dbReference>
<protein>
    <recommendedName>
        <fullName evidence="4">Secretion/DNA translocation related TadE-like protein</fullName>
    </recommendedName>
</protein>
<comment type="caution">
    <text evidence="2">The sequence shown here is derived from an EMBL/GenBank/DDBJ whole genome shotgun (WGS) entry which is preliminary data.</text>
</comment>
<evidence type="ECO:0000313" key="2">
    <source>
        <dbReference type="EMBL" id="GAA5193444.1"/>
    </source>
</evidence>
<sequence length="125" mass="12087">MRAGSARAGDGGRVAEYGSGTILAVALGLVVMICMAAAFMLAQAVAMGHRAASAADLAALAGADAARGLTTGDPCVVASETAARQGVSLSACTVGEGGIVEIRTEVDRGAVFGAATGRSRAGPPP</sequence>
<organism evidence="2 3">
    <name type="scientific">Arthrobacter gyeryongensis</name>
    <dbReference type="NCBI Taxonomy" id="1650592"/>
    <lineage>
        <taxon>Bacteria</taxon>
        <taxon>Bacillati</taxon>
        <taxon>Actinomycetota</taxon>
        <taxon>Actinomycetes</taxon>
        <taxon>Micrococcales</taxon>
        <taxon>Micrococcaceae</taxon>
        <taxon>Arthrobacter</taxon>
    </lineage>
</organism>
<gene>
    <name evidence="2" type="ORF">GCM10023346_18360</name>
</gene>
<proteinExistence type="predicted"/>
<accession>A0ABP9SDE3</accession>
<name>A0ABP9SDE3_9MICC</name>
<keyword evidence="1" id="KW-0812">Transmembrane</keyword>
<keyword evidence="3" id="KW-1185">Reference proteome</keyword>
<dbReference type="RefSeq" id="WP_345449024.1">
    <property type="nucleotide sequence ID" value="NZ_BAABKK010000010.1"/>
</dbReference>
<evidence type="ECO:0000313" key="3">
    <source>
        <dbReference type="Proteomes" id="UP001500200"/>
    </source>
</evidence>